<accession>A0A9J5XH00</accession>
<organism evidence="1 2">
    <name type="scientific">Solanum commersonii</name>
    <name type="common">Commerson's wild potato</name>
    <name type="synonym">Commerson's nightshade</name>
    <dbReference type="NCBI Taxonomy" id="4109"/>
    <lineage>
        <taxon>Eukaryota</taxon>
        <taxon>Viridiplantae</taxon>
        <taxon>Streptophyta</taxon>
        <taxon>Embryophyta</taxon>
        <taxon>Tracheophyta</taxon>
        <taxon>Spermatophyta</taxon>
        <taxon>Magnoliopsida</taxon>
        <taxon>eudicotyledons</taxon>
        <taxon>Gunneridae</taxon>
        <taxon>Pentapetalae</taxon>
        <taxon>asterids</taxon>
        <taxon>lamiids</taxon>
        <taxon>Solanales</taxon>
        <taxon>Solanaceae</taxon>
        <taxon>Solanoideae</taxon>
        <taxon>Solaneae</taxon>
        <taxon>Solanum</taxon>
    </lineage>
</organism>
<dbReference type="EMBL" id="JACXVP010000009">
    <property type="protein sequence ID" value="KAG5587619.1"/>
    <property type="molecule type" value="Genomic_DNA"/>
</dbReference>
<comment type="caution">
    <text evidence="1">The sequence shown here is derived from an EMBL/GenBank/DDBJ whole genome shotgun (WGS) entry which is preliminary data.</text>
</comment>
<protein>
    <submittedName>
        <fullName evidence="1">Uncharacterized protein</fullName>
    </submittedName>
</protein>
<keyword evidence="2" id="KW-1185">Reference proteome</keyword>
<name>A0A9J5XH00_SOLCO</name>
<dbReference type="AlphaFoldDB" id="A0A9J5XH00"/>
<gene>
    <name evidence="1" type="ORF">H5410_048053</name>
</gene>
<sequence length="63" mass="6573">MGLNSISMESIALYSKVGSSSGVNTTSSLGVIENVAPLIANDEVDHVVESAIPVPTRRSTRNT</sequence>
<reference evidence="1 2" key="1">
    <citation type="submission" date="2020-09" db="EMBL/GenBank/DDBJ databases">
        <title>De no assembly of potato wild relative species, Solanum commersonii.</title>
        <authorList>
            <person name="Cho K."/>
        </authorList>
    </citation>
    <scope>NUCLEOTIDE SEQUENCE [LARGE SCALE GENOMIC DNA]</scope>
    <source>
        <strain evidence="1">LZ3.2</strain>
        <tissue evidence="1">Leaf</tissue>
    </source>
</reference>
<evidence type="ECO:0000313" key="2">
    <source>
        <dbReference type="Proteomes" id="UP000824120"/>
    </source>
</evidence>
<dbReference type="Proteomes" id="UP000824120">
    <property type="component" value="Chromosome 9"/>
</dbReference>
<proteinExistence type="predicted"/>
<evidence type="ECO:0000313" key="1">
    <source>
        <dbReference type="EMBL" id="KAG5587619.1"/>
    </source>
</evidence>